<gene>
    <name evidence="8" type="primary">fhs</name>
    <name evidence="9" type="ORF">CJ198_06760</name>
</gene>
<dbReference type="EC" id="6.3.4.3" evidence="8"/>
<dbReference type="Gene3D" id="3.10.410.10">
    <property type="entry name" value="Formyltetrahydrofolate synthetase, domain 3"/>
    <property type="match status" value="1"/>
</dbReference>
<dbReference type="Gene3D" id="3.40.50.300">
    <property type="entry name" value="P-loop containing nucleotide triphosphate hydrolases"/>
    <property type="match status" value="1"/>
</dbReference>
<dbReference type="EMBL" id="PNFZ01000003">
    <property type="protein sequence ID" value="PMB98071.1"/>
    <property type="molecule type" value="Genomic_DNA"/>
</dbReference>
<organism evidence="9 10">
    <name type="scientific">Brevibacterium luteolum</name>
    <dbReference type="NCBI Taxonomy" id="199591"/>
    <lineage>
        <taxon>Bacteria</taxon>
        <taxon>Bacillati</taxon>
        <taxon>Actinomycetota</taxon>
        <taxon>Actinomycetes</taxon>
        <taxon>Micrococcales</taxon>
        <taxon>Brevibacteriaceae</taxon>
        <taxon>Brevibacterium</taxon>
    </lineage>
</organism>
<dbReference type="GO" id="GO:0005524">
    <property type="term" value="F:ATP binding"/>
    <property type="evidence" value="ECO:0007669"/>
    <property type="project" value="UniProtKB-UniRule"/>
</dbReference>
<dbReference type="InterPro" id="IPR020628">
    <property type="entry name" value="Formate_THF_ligase_CS"/>
</dbReference>
<evidence type="ECO:0000256" key="5">
    <source>
        <dbReference type="ARBA" id="ARBA00022840"/>
    </source>
</evidence>
<comment type="caution">
    <text evidence="9">The sequence shown here is derived from an EMBL/GenBank/DDBJ whole genome shotgun (WGS) entry which is preliminary data.</text>
</comment>
<comment type="catalytic activity">
    <reaction evidence="6 8">
        <text>(6S)-5,6,7,8-tetrahydrofolate + formate + ATP = (6R)-10-formyltetrahydrofolate + ADP + phosphate</text>
        <dbReference type="Rhea" id="RHEA:20221"/>
        <dbReference type="ChEBI" id="CHEBI:15740"/>
        <dbReference type="ChEBI" id="CHEBI:30616"/>
        <dbReference type="ChEBI" id="CHEBI:43474"/>
        <dbReference type="ChEBI" id="CHEBI:57453"/>
        <dbReference type="ChEBI" id="CHEBI:195366"/>
        <dbReference type="ChEBI" id="CHEBI:456216"/>
        <dbReference type="EC" id="6.3.4.3"/>
    </reaction>
</comment>
<keyword evidence="5 8" id="KW-0067">ATP-binding</keyword>
<dbReference type="InterPro" id="IPR000559">
    <property type="entry name" value="Formate_THF_ligase"/>
</dbReference>
<dbReference type="Proteomes" id="UP000235703">
    <property type="component" value="Unassembled WGS sequence"/>
</dbReference>
<evidence type="ECO:0000256" key="7">
    <source>
        <dbReference type="ARBA" id="ARBA00061363"/>
    </source>
</evidence>
<dbReference type="HAMAP" id="MF_01543">
    <property type="entry name" value="FTHFS"/>
    <property type="match status" value="1"/>
</dbReference>
<dbReference type="OrthoDB" id="9761733at2"/>
<dbReference type="AlphaFoldDB" id="A0A2N6PHB2"/>
<evidence type="ECO:0000256" key="1">
    <source>
        <dbReference type="ARBA" id="ARBA00004777"/>
    </source>
</evidence>
<dbReference type="InterPro" id="IPR027417">
    <property type="entry name" value="P-loop_NTPase"/>
</dbReference>
<dbReference type="SUPFAM" id="SSF52540">
    <property type="entry name" value="P-loop containing nucleoside triphosphate hydrolases"/>
    <property type="match status" value="1"/>
</dbReference>
<evidence type="ECO:0000313" key="10">
    <source>
        <dbReference type="Proteomes" id="UP000235703"/>
    </source>
</evidence>
<evidence type="ECO:0000256" key="6">
    <source>
        <dbReference type="ARBA" id="ARBA00049033"/>
    </source>
</evidence>
<evidence type="ECO:0000256" key="8">
    <source>
        <dbReference type="HAMAP-Rule" id="MF_01543"/>
    </source>
</evidence>
<dbReference type="RefSeq" id="WP_102161868.1">
    <property type="nucleotide sequence ID" value="NZ_PNFZ01000003.1"/>
</dbReference>
<evidence type="ECO:0000256" key="2">
    <source>
        <dbReference type="ARBA" id="ARBA00022563"/>
    </source>
</evidence>
<proteinExistence type="inferred from homology"/>
<name>A0A2N6PHB2_9MICO</name>
<evidence type="ECO:0000313" key="9">
    <source>
        <dbReference type="EMBL" id="PMB98071.1"/>
    </source>
</evidence>
<keyword evidence="2 8" id="KW-0554">One-carbon metabolism</keyword>
<sequence>MPTDLEIASQAQLKPIGDIAASVGLSADDIIPFGHDKAKIPLSVLSQNSAEPGRLILVTAMSPTPSGEGKTTTSIGLADAINEVARLDSWPQVEGKHPAVLALREPSLGPVFGMKGGAAGGGHAQVLPMEDINLHFTGDFAAIALANNLAAAMLDNHMHHGNELDIDPRRITIRRVVDLNDRALRAAAIGLGGYNGGVPREDAFDIVVASEVMAVFCLATSLDDLKDRLGRIVLARTRSRKPVTVDDVGAAGAMTALLRNALAPNLVQTIEHTPAFVHGGPFANIAHGCNSVLATDAALTFGQWAVTEAGFGADLGAEKFLDIKARAAGIWPSATVVVATVRALTYHGGVDKTALEDENIEAMRAGLPNLRRHLENLRSVFGIPAVVSINRFPSDTDAEIAALIDDLAAEGVTAVEARHWGEGGAGAVELARAVIAATQHPEEAAPQYGYELDASLAEKIETIATRIYRAGEVRFPPAVKRKLDQFAEEGYAHLPVCIAKTQYSFSTDGALRGAPEGHVLEVRDVRLSAGAGFVVAVCGDIMTMPGLPKKPAALTIDVDDDGRITGLF</sequence>
<keyword evidence="10" id="KW-1185">Reference proteome</keyword>
<dbReference type="NCBIfam" id="NF010030">
    <property type="entry name" value="PRK13505.1"/>
    <property type="match status" value="1"/>
</dbReference>
<dbReference type="Gene3D" id="3.30.1510.10">
    <property type="entry name" value="Domain 2, N(10)-formyltetrahydrofolate synthetase"/>
    <property type="match status" value="1"/>
</dbReference>
<dbReference type="Pfam" id="PF01268">
    <property type="entry name" value="FTHFS"/>
    <property type="match status" value="1"/>
</dbReference>
<dbReference type="GO" id="GO:0004329">
    <property type="term" value="F:formate-tetrahydrofolate ligase activity"/>
    <property type="evidence" value="ECO:0007669"/>
    <property type="project" value="UniProtKB-UniRule"/>
</dbReference>
<feature type="binding site" evidence="8">
    <location>
        <begin position="64"/>
        <end position="71"/>
    </location>
    <ligand>
        <name>ATP</name>
        <dbReference type="ChEBI" id="CHEBI:30616"/>
    </ligand>
</feature>
<dbReference type="CDD" id="cd00477">
    <property type="entry name" value="FTHFS"/>
    <property type="match status" value="1"/>
</dbReference>
<dbReference type="UniPathway" id="UPA00193"/>
<dbReference type="GO" id="GO:0035999">
    <property type="term" value="P:tetrahydrofolate interconversion"/>
    <property type="evidence" value="ECO:0007669"/>
    <property type="project" value="UniProtKB-UniRule"/>
</dbReference>
<keyword evidence="4 8" id="KW-0547">Nucleotide-binding</keyword>
<reference evidence="9 10" key="1">
    <citation type="submission" date="2017-09" db="EMBL/GenBank/DDBJ databases">
        <title>Bacterial strain isolated from the female urinary microbiota.</title>
        <authorList>
            <person name="Thomas-White K."/>
            <person name="Kumar N."/>
            <person name="Forster S."/>
            <person name="Putonti C."/>
            <person name="Lawley T."/>
            <person name="Wolfe A.J."/>
        </authorList>
    </citation>
    <scope>NUCLEOTIDE SEQUENCE [LARGE SCALE GENOMIC DNA]</scope>
    <source>
        <strain evidence="9 10">UMB0680</strain>
    </source>
</reference>
<dbReference type="FunFam" id="3.10.410.10:FF:000001">
    <property type="entry name" value="Putative formate--tetrahydrofolate ligase"/>
    <property type="match status" value="1"/>
</dbReference>
<keyword evidence="3 8" id="KW-0436">Ligase</keyword>
<comment type="similarity">
    <text evidence="7 8">Belongs to the formate--tetrahydrofolate ligase family.</text>
</comment>
<accession>A0A2N6PHB2</accession>
<evidence type="ECO:0000256" key="3">
    <source>
        <dbReference type="ARBA" id="ARBA00022598"/>
    </source>
</evidence>
<dbReference type="FunFam" id="3.30.1510.10:FF:000001">
    <property type="entry name" value="Formate--tetrahydrofolate ligase"/>
    <property type="match status" value="1"/>
</dbReference>
<dbReference type="PROSITE" id="PS00721">
    <property type="entry name" value="FTHFS_1"/>
    <property type="match status" value="1"/>
</dbReference>
<comment type="pathway">
    <text evidence="1 8">One-carbon metabolism; tetrahydrofolate interconversion.</text>
</comment>
<evidence type="ECO:0000256" key="4">
    <source>
        <dbReference type="ARBA" id="ARBA00022741"/>
    </source>
</evidence>
<protein>
    <recommendedName>
        <fullName evidence="8">Formate--tetrahydrofolate ligase</fullName>
        <ecNumber evidence="8">6.3.4.3</ecNumber>
    </recommendedName>
    <alternativeName>
        <fullName evidence="8">Formyltetrahydrofolate synthetase</fullName>
        <shortName evidence="8">FHS</shortName>
        <shortName evidence="8">FTHFS</shortName>
    </alternativeName>
</protein>